<dbReference type="STRING" id="150374.A0A0M8N6N7"/>
<proteinExistence type="predicted"/>
<evidence type="ECO:0000313" key="5">
    <source>
        <dbReference type="EMBL" id="KOS21794.1"/>
    </source>
</evidence>
<dbReference type="Gene3D" id="3.40.50.1820">
    <property type="entry name" value="alpha/beta hydrolase"/>
    <property type="match status" value="1"/>
</dbReference>
<evidence type="ECO:0000313" key="6">
    <source>
        <dbReference type="Proteomes" id="UP000053831"/>
    </source>
</evidence>
<name>A0A0M8N6N7_ESCWE</name>
<dbReference type="PANTHER" id="PTHR33630:SF9">
    <property type="entry name" value="CUTINASE 4"/>
    <property type="match status" value="1"/>
</dbReference>
<feature type="chain" id="PRO_5005819143" evidence="4">
    <location>
        <begin position="25"/>
        <end position="291"/>
    </location>
</feature>
<dbReference type="AlphaFoldDB" id="A0A0M8N6N7"/>
<dbReference type="SUPFAM" id="SSF53474">
    <property type="entry name" value="alpha/beta-Hydrolases"/>
    <property type="match status" value="1"/>
</dbReference>
<evidence type="ECO:0000256" key="2">
    <source>
        <dbReference type="ARBA" id="ARBA00023157"/>
    </source>
</evidence>
<accession>A0A0M8N6N7</accession>
<dbReference type="Pfam" id="PF01083">
    <property type="entry name" value="Cutinase"/>
    <property type="match status" value="1"/>
</dbReference>
<dbReference type="GO" id="GO:0052689">
    <property type="term" value="F:carboxylic ester hydrolase activity"/>
    <property type="evidence" value="ECO:0007669"/>
    <property type="project" value="UniProtKB-ARBA"/>
</dbReference>
<evidence type="ECO:0000256" key="4">
    <source>
        <dbReference type="SAM" id="SignalP"/>
    </source>
</evidence>
<organism evidence="5 6">
    <name type="scientific">Escovopsis weberi</name>
    <dbReference type="NCBI Taxonomy" id="150374"/>
    <lineage>
        <taxon>Eukaryota</taxon>
        <taxon>Fungi</taxon>
        <taxon>Dikarya</taxon>
        <taxon>Ascomycota</taxon>
        <taxon>Pezizomycotina</taxon>
        <taxon>Sordariomycetes</taxon>
        <taxon>Hypocreomycetidae</taxon>
        <taxon>Hypocreales</taxon>
        <taxon>Hypocreaceae</taxon>
        <taxon>Escovopsis</taxon>
    </lineage>
</organism>
<sequence length="291" mass="29137">MRGFSSIAMLAAGSLAAAADSSSAATPSCADGLYMVVARGSLEPPGPGSAGVVTAQVQKKIPGSVVASVDYPATLDDYENSETDGVTAIHGLLDAYGKACPSSLMAIIGYSQGAQIGMDAVCGGIGGFFTSQAPVSSAILDNIVAVNVFGDPTHIPNLPYDVGTSVKKGIFQRNSTANCLKSKDKIISFCDTGDIYCDGGSNLTTHHIYIDKYGSQMVDFIVDKYNTAKGAASGGSNTTPPSGTGTKPTSGAKPTSTGPAPNAAGPAMMAPPASLLGAAVLVVVTSALSSL</sequence>
<dbReference type="PANTHER" id="PTHR33630">
    <property type="entry name" value="CUTINASE RV1984C-RELATED-RELATED"/>
    <property type="match status" value="1"/>
</dbReference>
<evidence type="ECO:0000256" key="1">
    <source>
        <dbReference type="ARBA" id="ARBA00022801"/>
    </source>
</evidence>
<feature type="compositionally biased region" description="Low complexity" evidence="3">
    <location>
        <begin position="234"/>
        <end position="265"/>
    </location>
</feature>
<evidence type="ECO:0000256" key="3">
    <source>
        <dbReference type="SAM" id="MobiDB-lite"/>
    </source>
</evidence>
<comment type="caution">
    <text evidence="5">The sequence shown here is derived from an EMBL/GenBank/DDBJ whole genome shotgun (WGS) entry which is preliminary data.</text>
</comment>
<dbReference type="SMART" id="SM01110">
    <property type="entry name" value="Cutinase"/>
    <property type="match status" value="1"/>
</dbReference>
<dbReference type="EMBL" id="LGSR01000006">
    <property type="protein sequence ID" value="KOS21794.1"/>
    <property type="molecule type" value="Genomic_DNA"/>
</dbReference>
<keyword evidence="6" id="KW-1185">Reference proteome</keyword>
<dbReference type="InterPro" id="IPR000675">
    <property type="entry name" value="Cutinase/axe"/>
</dbReference>
<keyword evidence="1" id="KW-0378">Hydrolase</keyword>
<keyword evidence="4" id="KW-0732">Signal</keyword>
<feature type="signal peptide" evidence="4">
    <location>
        <begin position="1"/>
        <end position="24"/>
    </location>
</feature>
<dbReference type="InterPro" id="IPR029058">
    <property type="entry name" value="AB_hydrolase_fold"/>
</dbReference>
<dbReference type="OrthoDB" id="2586582at2759"/>
<dbReference type="Proteomes" id="UP000053831">
    <property type="component" value="Unassembled WGS sequence"/>
</dbReference>
<keyword evidence="2" id="KW-1015">Disulfide bond</keyword>
<feature type="region of interest" description="Disordered" evidence="3">
    <location>
        <begin position="231"/>
        <end position="265"/>
    </location>
</feature>
<reference evidence="5 6" key="1">
    <citation type="submission" date="2015-07" db="EMBL/GenBank/DDBJ databases">
        <title>The genome of the fungus Escovopsis weberi, a specialized disease agent of ant agriculture.</title>
        <authorList>
            <person name="de Man T.J."/>
            <person name="Stajich J.E."/>
            <person name="Kubicek C.P."/>
            <person name="Chenthamara K."/>
            <person name="Atanasova L."/>
            <person name="Druzhinina I.S."/>
            <person name="Birnbaum S."/>
            <person name="Barribeau S.M."/>
            <person name="Teiling C."/>
            <person name="Suen G."/>
            <person name="Currie C."/>
            <person name="Gerardo N.M."/>
        </authorList>
    </citation>
    <scope>NUCLEOTIDE SEQUENCE [LARGE SCALE GENOMIC DNA]</scope>
</reference>
<gene>
    <name evidence="5" type="ORF">ESCO_002011</name>
</gene>
<protein>
    <submittedName>
        <fullName evidence="5">Acetylxylan esterase 2</fullName>
    </submittedName>
</protein>